<keyword evidence="2" id="KW-0472">Membrane</keyword>
<organism evidence="3 4">
    <name type="scientific">Aureobasidium pullulans EXF-150</name>
    <dbReference type="NCBI Taxonomy" id="1043002"/>
    <lineage>
        <taxon>Eukaryota</taxon>
        <taxon>Fungi</taxon>
        <taxon>Dikarya</taxon>
        <taxon>Ascomycota</taxon>
        <taxon>Pezizomycotina</taxon>
        <taxon>Dothideomycetes</taxon>
        <taxon>Dothideomycetidae</taxon>
        <taxon>Dothideales</taxon>
        <taxon>Saccotheciaceae</taxon>
        <taxon>Aureobasidium</taxon>
    </lineage>
</organism>
<evidence type="ECO:0000313" key="3">
    <source>
        <dbReference type="EMBL" id="KEQ80809.1"/>
    </source>
</evidence>
<evidence type="ECO:0000256" key="1">
    <source>
        <dbReference type="SAM" id="MobiDB-lite"/>
    </source>
</evidence>
<dbReference type="Proteomes" id="UP000030706">
    <property type="component" value="Unassembled WGS sequence"/>
</dbReference>
<keyword evidence="2" id="KW-1133">Transmembrane helix</keyword>
<dbReference type="HOGENOM" id="CLU_3074106_0_0_1"/>
<evidence type="ECO:0000256" key="2">
    <source>
        <dbReference type="SAM" id="Phobius"/>
    </source>
</evidence>
<feature type="non-terminal residue" evidence="3">
    <location>
        <position position="1"/>
    </location>
</feature>
<dbReference type="EMBL" id="KL584995">
    <property type="protein sequence ID" value="KEQ80809.1"/>
    <property type="molecule type" value="Genomic_DNA"/>
</dbReference>
<accession>A0A074XAP8</accession>
<evidence type="ECO:0000313" key="4">
    <source>
        <dbReference type="Proteomes" id="UP000030706"/>
    </source>
</evidence>
<protein>
    <submittedName>
        <fullName evidence="3">Uncharacterized protein</fullName>
    </submittedName>
</protein>
<keyword evidence="4" id="KW-1185">Reference proteome</keyword>
<feature type="region of interest" description="Disordered" evidence="1">
    <location>
        <begin position="31"/>
        <end position="53"/>
    </location>
</feature>
<feature type="transmembrane region" description="Helical" evidence="2">
    <location>
        <begin position="6"/>
        <end position="26"/>
    </location>
</feature>
<dbReference type="AlphaFoldDB" id="A0A074XAP8"/>
<reference evidence="3 4" key="1">
    <citation type="journal article" date="2014" name="BMC Genomics">
        <title>Genome sequencing of four Aureobasidium pullulans varieties: biotechnological potential, stress tolerance, and description of new species.</title>
        <authorList>
            <person name="Gostin Ar C."/>
            <person name="Ohm R.A."/>
            <person name="Kogej T."/>
            <person name="Sonjak S."/>
            <person name="Turk M."/>
            <person name="Zajc J."/>
            <person name="Zalar P."/>
            <person name="Grube M."/>
            <person name="Sun H."/>
            <person name="Han J."/>
            <person name="Sharma A."/>
            <person name="Chiniquy J."/>
            <person name="Ngan C.Y."/>
            <person name="Lipzen A."/>
            <person name="Barry K."/>
            <person name="Grigoriev I.V."/>
            <person name="Gunde-Cimerman N."/>
        </authorList>
    </citation>
    <scope>NUCLEOTIDE SEQUENCE [LARGE SCALE GENOMIC DNA]</scope>
    <source>
        <strain evidence="3 4">EXF-150</strain>
    </source>
</reference>
<name>A0A074XAP8_AURPU</name>
<gene>
    <name evidence="3" type="ORF">M438DRAFT_303452</name>
</gene>
<dbReference type="GeneID" id="40744468"/>
<feature type="compositionally biased region" description="Low complexity" evidence="1">
    <location>
        <begin position="36"/>
        <end position="53"/>
    </location>
</feature>
<dbReference type="RefSeq" id="XP_029756996.1">
    <property type="nucleotide sequence ID" value="XM_029902162.1"/>
</dbReference>
<sequence length="53" mass="5999">PHFLILALEIHLFCLFVPYPINSLFLEGAGRKGDKQQNITNNQKKTQNSSKDA</sequence>
<proteinExistence type="predicted"/>
<keyword evidence="2" id="KW-0812">Transmembrane</keyword>